<organism evidence="1 2">
    <name type="scientific">Polaribacter reichenbachii</name>
    <dbReference type="NCBI Taxonomy" id="996801"/>
    <lineage>
        <taxon>Bacteria</taxon>
        <taxon>Pseudomonadati</taxon>
        <taxon>Bacteroidota</taxon>
        <taxon>Flavobacteriia</taxon>
        <taxon>Flavobacteriales</taxon>
        <taxon>Flavobacteriaceae</taxon>
    </lineage>
</organism>
<reference evidence="2" key="1">
    <citation type="submission" date="2016-02" db="EMBL/GenBank/DDBJ databases">
        <title>Paenibacillus sp. LPB0068, isolated from Crassostrea gigas.</title>
        <authorList>
            <person name="Shin S.-K."/>
            <person name="Yi H."/>
        </authorList>
    </citation>
    <scope>NUCLEOTIDE SEQUENCE [LARGE SCALE GENOMIC DNA]</scope>
    <source>
        <strain evidence="2">KCTC 23969</strain>
    </source>
</reference>
<comment type="caution">
    <text evidence="1">The sequence shown here is derived from an EMBL/GenBank/DDBJ whole genome shotgun (WGS) entry which is preliminary data.</text>
</comment>
<evidence type="ECO:0000313" key="2">
    <source>
        <dbReference type="Proteomes" id="UP000092612"/>
    </source>
</evidence>
<dbReference type="RefSeq" id="WP_068357463.1">
    <property type="nucleotide sequence ID" value="NZ_CP019337.1"/>
</dbReference>
<protein>
    <submittedName>
        <fullName evidence="1">Uncharacterized protein</fullName>
    </submittedName>
</protein>
<dbReference type="OrthoDB" id="679547at2"/>
<keyword evidence="2" id="KW-1185">Reference proteome</keyword>
<evidence type="ECO:0000313" key="1">
    <source>
        <dbReference type="EMBL" id="OBY67174.1"/>
    </source>
</evidence>
<dbReference type="STRING" id="996801.BW723_16945"/>
<proteinExistence type="predicted"/>
<sequence length="582" mass="67726">MKKNITLFICSFFVFQFSFSQLNTKNQTRSFNNIHKESIFIHYNSSLYLTGEYIYFKIYCLNANNNKLSNLSKVAYLDIVNEEMQTVYSVKVKLENGVGFDDYLVNTKLKSGNYKLIAYTNWMKNNNVSKAFFESNITIINPYTQNQKGLTISQNNDSLLIAPKNELKNNITIKSKIIDLQTNKKTFNSREKVKLRIKALVENNSFGSYSLSVKKVDSISNSKTKDFIISKIQKANTSENLTKPLYYPEIRGELFFGKIIRKDESEDIKNKKILISTYNNASYFNVSTTNVNGEFNFSLKNNIDNNINFQILNENNDNFDIVILPNNNVIKKELAFEKYILNPKLEKKIIERSVYNQINNSFNIVKTTNSNSKISNVFYKNADDSYNLDDYTRFKTLKETLLEVVKDLTIRKINSKEHIFKLRRKNNRNSLSYDYIPWVFIDGILIQNHNDIIDYPSKNIKSISLLKDKYLIGTEIVSGIVLMETFNNHFIDNNNLKYSNIKTLSRALPNKNYLFPNYDSIKNDKIPDFRHQLFWKPDILLNKSQLEIMFFTSDILGTYEISIKGVTKQGKLVSTSHIIEVK</sequence>
<dbReference type="EMBL" id="LSFL01000006">
    <property type="protein sequence ID" value="OBY67174.1"/>
    <property type="molecule type" value="Genomic_DNA"/>
</dbReference>
<gene>
    <name evidence="1" type="ORF">LPB301_03310</name>
</gene>
<dbReference type="AlphaFoldDB" id="A0A1B8U5P3"/>
<dbReference type="KEGG" id="prn:BW723_16945"/>
<accession>A0A1B8U5P3</accession>
<dbReference type="Proteomes" id="UP000092612">
    <property type="component" value="Unassembled WGS sequence"/>
</dbReference>
<dbReference type="Gene3D" id="2.60.40.1930">
    <property type="match status" value="1"/>
</dbReference>
<name>A0A1B8U5P3_9FLAO</name>